<accession>A0ABY7GBW6</accession>
<keyword evidence="2" id="KW-0732">Signal</keyword>
<organism evidence="3 4">
    <name type="scientific">Mya arenaria</name>
    <name type="common">Soft-shell clam</name>
    <dbReference type="NCBI Taxonomy" id="6604"/>
    <lineage>
        <taxon>Eukaryota</taxon>
        <taxon>Metazoa</taxon>
        <taxon>Spiralia</taxon>
        <taxon>Lophotrochozoa</taxon>
        <taxon>Mollusca</taxon>
        <taxon>Bivalvia</taxon>
        <taxon>Autobranchia</taxon>
        <taxon>Heteroconchia</taxon>
        <taxon>Euheterodonta</taxon>
        <taxon>Imparidentia</taxon>
        <taxon>Neoheterodontei</taxon>
        <taxon>Myida</taxon>
        <taxon>Myoidea</taxon>
        <taxon>Myidae</taxon>
        <taxon>Mya</taxon>
    </lineage>
</organism>
<dbReference type="Proteomes" id="UP001164746">
    <property type="component" value="Chromosome 17"/>
</dbReference>
<keyword evidence="1" id="KW-1133">Transmembrane helix</keyword>
<keyword evidence="1" id="KW-0472">Membrane</keyword>
<sequence length="417" mass="47572">MEKETVFQGFMLIGLVSVVLTCDPYRGPIGSVVCRRSANYGGNYQWETCLTNEYIRSKSNNTQGTIHGKCACNPKDTPPQNPSSLPACRYSPGGLQCKWYRTCLQDYFSCYSNKLSEFLGFAESFCQLYETHGTNFNTNTQQWVDSVRKCFEVELSPLLRPFNEPSCTDISENAFISQSECFTRSFKNGISKCEIGLDDYLKIFATLKSNIMANVNIPSLDFYNSCNNVDYSKLDLIQVVIPKQQDNQDIIKASEKLKVAYERYSKINRKAEQYIFYPFVPQSIDRVERSVGVSEETTLKVVLIDRRTYDLNYAGDKLNKSNNAEFLDEILDDIESGKFQFRSPFQVDEIRLCYDFECTTVTRLVKPPPTRKNEDEKYVTLKYVGIGLGIVFGVCILVGLVLYFRGSPKQKVHATPE</sequence>
<feature type="signal peptide" evidence="2">
    <location>
        <begin position="1"/>
        <end position="21"/>
    </location>
</feature>
<keyword evidence="1" id="KW-0812">Transmembrane</keyword>
<keyword evidence="4" id="KW-1185">Reference proteome</keyword>
<protein>
    <submittedName>
        <fullName evidence="3">Uncharacterized protein</fullName>
    </submittedName>
</protein>
<evidence type="ECO:0000313" key="3">
    <source>
        <dbReference type="EMBL" id="WAR31915.1"/>
    </source>
</evidence>
<reference evidence="3" key="1">
    <citation type="submission" date="2022-11" db="EMBL/GenBank/DDBJ databases">
        <title>Centuries of genome instability and evolution in soft-shell clam transmissible cancer (bioRxiv).</title>
        <authorList>
            <person name="Hart S.F.M."/>
            <person name="Yonemitsu M.A."/>
            <person name="Giersch R.M."/>
            <person name="Beal B.F."/>
            <person name="Arriagada G."/>
            <person name="Davis B.W."/>
            <person name="Ostrander E.A."/>
            <person name="Goff S.P."/>
            <person name="Metzger M.J."/>
        </authorList>
    </citation>
    <scope>NUCLEOTIDE SEQUENCE</scope>
    <source>
        <strain evidence="3">MELC-2E11</strain>
        <tissue evidence="3">Siphon/mantle</tissue>
    </source>
</reference>
<feature type="transmembrane region" description="Helical" evidence="1">
    <location>
        <begin position="383"/>
        <end position="404"/>
    </location>
</feature>
<dbReference type="EMBL" id="CP111028">
    <property type="protein sequence ID" value="WAR31915.1"/>
    <property type="molecule type" value="Genomic_DNA"/>
</dbReference>
<feature type="chain" id="PRO_5046369096" evidence="2">
    <location>
        <begin position="22"/>
        <end position="417"/>
    </location>
</feature>
<evidence type="ECO:0000313" key="4">
    <source>
        <dbReference type="Proteomes" id="UP001164746"/>
    </source>
</evidence>
<name>A0ABY7GBW6_MYAAR</name>
<proteinExistence type="predicted"/>
<gene>
    <name evidence="3" type="ORF">MAR_034457</name>
</gene>
<evidence type="ECO:0000256" key="2">
    <source>
        <dbReference type="SAM" id="SignalP"/>
    </source>
</evidence>
<evidence type="ECO:0000256" key="1">
    <source>
        <dbReference type="SAM" id="Phobius"/>
    </source>
</evidence>